<evidence type="ECO:0000259" key="1">
    <source>
        <dbReference type="Pfam" id="PF04480"/>
    </source>
</evidence>
<reference evidence="3" key="1">
    <citation type="submission" date="2020-06" db="EMBL/GenBank/DDBJ databases">
        <title>Nostoc edaphicum CCNP1411 genome.</title>
        <authorList>
            <person name="Fidor A."/>
            <person name="Grabski M."/>
            <person name="Gawor J."/>
            <person name="Gromadka R."/>
            <person name="Wegrzyn G."/>
            <person name="Mazur-Marzec H."/>
        </authorList>
    </citation>
    <scope>NUCLEOTIDE SEQUENCE [LARGE SCALE GENOMIC DNA]</scope>
    <source>
        <strain evidence="3">CCNP1411</strain>
    </source>
</reference>
<dbReference type="InterPro" id="IPR007569">
    <property type="entry name" value="DUF559"/>
</dbReference>
<feature type="domain" description="DUF559" evidence="1">
    <location>
        <begin position="11"/>
        <end position="117"/>
    </location>
</feature>
<keyword evidence="2" id="KW-0378">Hydrolase</keyword>
<organism evidence="2 3">
    <name type="scientific">Nostoc edaphicum CCNP1411</name>
    <dbReference type="NCBI Taxonomy" id="1472755"/>
    <lineage>
        <taxon>Bacteria</taxon>
        <taxon>Bacillati</taxon>
        <taxon>Cyanobacteriota</taxon>
        <taxon>Cyanophyceae</taxon>
        <taxon>Nostocales</taxon>
        <taxon>Nostocaceae</taxon>
        <taxon>Nostoc</taxon>
    </lineage>
</organism>
<dbReference type="SUPFAM" id="SSF52980">
    <property type="entry name" value="Restriction endonuclease-like"/>
    <property type="match status" value="1"/>
</dbReference>
<dbReference type="AlphaFoldDB" id="A0A7D7QP28"/>
<protein>
    <submittedName>
        <fullName evidence="2">Endonuclease domain-containing protein</fullName>
    </submittedName>
</protein>
<dbReference type="KEGG" id="ned:HUN01_33135"/>
<evidence type="ECO:0000313" key="3">
    <source>
        <dbReference type="Proteomes" id="UP000514713"/>
    </source>
</evidence>
<dbReference type="PANTHER" id="PTHR38590:SF1">
    <property type="entry name" value="BLL0828 PROTEIN"/>
    <property type="match status" value="1"/>
</dbReference>
<dbReference type="PANTHER" id="PTHR38590">
    <property type="entry name" value="BLL0828 PROTEIN"/>
    <property type="match status" value="1"/>
</dbReference>
<gene>
    <name evidence="2" type="ORF">HUN01_33135</name>
</gene>
<proteinExistence type="predicted"/>
<dbReference type="Pfam" id="PF04480">
    <property type="entry name" value="DUF559"/>
    <property type="match status" value="1"/>
</dbReference>
<evidence type="ECO:0000313" key="2">
    <source>
        <dbReference type="EMBL" id="QMS92204.1"/>
    </source>
</evidence>
<accession>A0A7D7QP28</accession>
<dbReference type="GO" id="GO:0004519">
    <property type="term" value="F:endonuclease activity"/>
    <property type="evidence" value="ECO:0007669"/>
    <property type="project" value="UniProtKB-KW"/>
</dbReference>
<sequence>MTHIYNKTSEKSKRQQLRNNMPPAERIVWAKIRGQQIEDCKFRRQYSIDAFVVDFYTPELKLAIEIDGESHYQDGIPEYDYERQAFLESKGTKVVRFTNQEIYQDLDGVLERIRQVICELRGITPP</sequence>
<name>A0A7D7QP28_9NOSO</name>
<dbReference type="Proteomes" id="UP000514713">
    <property type="component" value="Chromosome"/>
</dbReference>
<dbReference type="EMBL" id="CP054698">
    <property type="protein sequence ID" value="QMS92204.1"/>
    <property type="molecule type" value="Genomic_DNA"/>
</dbReference>
<dbReference type="Gene3D" id="3.40.960.10">
    <property type="entry name" value="VSR Endonuclease"/>
    <property type="match status" value="1"/>
</dbReference>
<dbReference type="RefSeq" id="WP_181929715.1">
    <property type="nucleotide sequence ID" value="NZ_CP054698.1"/>
</dbReference>
<keyword evidence="3" id="KW-1185">Reference proteome</keyword>
<keyword evidence="2" id="KW-0255">Endonuclease</keyword>
<keyword evidence="2" id="KW-0540">Nuclease</keyword>
<dbReference type="InterPro" id="IPR047216">
    <property type="entry name" value="Endonuclease_DUF559_bact"/>
</dbReference>
<dbReference type="InterPro" id="IPR011335">
    <property type="entry name" value="Restrct_endonuc-II-like"/>
</dbReference>
<dbReference type="CDD" id="cd01038">
    <property type="entry name" value="Endonuclease_DUF559"/>
    <property type="match status" value="1"/>
</dbReference>